<dbReference type="InterPro" id="IPR037401">
    <property type="entry name" value="SnoaL-like"/>
</dbReference>
<dbReference type="eggNOG" id="COG4319">
    <property type="taxonomic scope" value="Bacteria"/>
</dbReference>
<dbReference type="GO" id="GO:0016853">
    <property type="term" value="F:isomerase activity"/>
    <property type="evidence" value="ECO:0007669"/>
    <property type="project" value="UniProtKB-KW"/>
</dbReference>
<evidence type="ECO:0000313" key="2">
    <source>
        <dbReference type="EMBL" id="AIJ23649.1"/>
    </source>
</evidence>
<keyword evidence="2" id="KW-0413">Isomerase</keyword>
<protein>
    <submittedName>
        <fullName evidence="2">Ketosteroid isomerase-like protein</fullName>
    </submittedName>
</protein>
<dbReference type="STRING" id="1068978.AMETH_3557"/>
<evidence type="ECO:0000313" key="3">
    <source>
        <dbReference type="Proteomes" id="UP000062973"/>
    </source>
</evidence>
<dbReference type="PATRIC" id="fig|1068978.7.peg.3799"/>
<dbReference type="OrthoDB" id="9812295at2"/>
<dbReference type="KEGG" id="amq:AMETH_3557"/>
<reference evidence="2 3" key="1">
    <citation type="submission" date="2014-07" db="EMBL/GenBank/DDBJ databases">
        <title>Whole Genome Sequence of the Amycolatopsis methanolica 239.</title>
        <authorList>
            <person name="Tang B."/>
        </authorList>
    </citation>
    <scope>NUCLEOTIDE SEQUENCE [LARGE SCALE GENOMIC DNA]</scope>
    <source>
        <strain evidence="2 3">239</strain>
    </source>
</reference>
<name>A0A076MSN9_AMYME</name>
<sequence>MTSTNEIHAVIEEQAAAIRAGDADAVVARYAPEIVAFTLAPPLAHGAAEMRGPDNLRGWFAGFDGPVGYEVRDLRATVSGDLAFAHSLNRMSALPAGHDEPFTLWFRSTVCLRRDGGRWLIAHQHQSTPFHMDGTFAAALDLEP</sequence>
<dbReference type="EMBL" id="CP009110">
    <property type="protein sequence ID" value="AIJ23649.1"/>
    <property type="molecule type" value="Genomic_DNA"/>
</dbReference>
<dbReference type="AlphaFoldDB" id="A0A076MSN9"/>
<feature type="domain" description="SnoaL-like" evidence="1">
    <location>
        <begin position="7"/>
        <end position="130"/>
    </location>
</feature>
<dbReference type="InterPro" id="IPR032710">
    <property type="entry name" value="NTF2-like_dom_sf"/>
</dbReference>
<dbReference type="HOGENOM" id="CLU_132094_0_0_11"/>
<gene>
    <name evidence="2" type="ORF">AMETH_3557</name>
</gene>
<dbReference type="SUPFAM" id="SSF54427">
    <property type="entry name" value="NTF2-like"/>
    <property type="match status" value="1"/>
</dbReference>
<dbReference type="RefSeq" id="WP_017982481.1">
    <property type="nucleotide sequence ID" value="NZ_AQUL01000001.1"/>
</dbReference>
<evidence type="ECO:0000259" key="1">
    <source>
        <dbReference type="Pfam" id="PF13474"/>
    </source>
</evidence>
<dbReference type="Pfam" id="PF13474">
    <property type="entry name" value="SnoaL_3"/>
    <property type="match status" value="1"/>
</dbReference>
<proteinExistence type="predicted"/>
<dbReference type="Gene3D" id="3.10.450.50">
    <property type="match status" value="1"/>
</dbReference>
<keyword evidence="3" id="KW-1185">Reference proteome</keyword>
<organism evidence="2 3">
    <name type="scientific">Amycolatopsis methanolica 239</name>
    <dbReference type="NCBI Taxonomy" id="1068978"/>
    <lineage>
        <taxon>Bacteria</taxon>
        <taxon>Bacillati</taxon>
        <taxon>Actinomycetota</taxon>
        <taxon>Actinomycetes</taxon>
        <taxon>Pseudonocardiales</taxon>
        <taxon>Pseudonocardiaceae</taxon>
        <taxon>Amycolatopsis</taxon>
        <taxon>Amycolatopsis methanolica group</taxon>
    </lineage>
</organism>
<dbReference type="Proteomes" id="UP000062973">
    <property type="component" value="Chromosome"/>
</dbReference>
<accession>A0A076MSN9</accession>